<dbReference type="InterPro" id="IPR000594">
    <property type="entry name" value="ThiF_NAD_FAD-bd"/>
</dbReference>
<proteinExistence type="inferred from homology"/>
<dbReference type="InterPro" id="IPR030667">
    <property type="entry name" value="APP-BP1"/>
</dbReference>
<keyword evidence="4 5" id="KW-0833">Ubl conjugation pathway</keyword>
<evidence type="ECO:0000256" key="5">
    <source>
        <dbReference type="PIRNR" id="PIRNR039099"/>
    </source>
</evidence>
<evidence type="ECO:0000259" key="6">
    <source>
        <dbReference type="Pfam" id="PF00899"/>
    </source>
</evidence>
<comment type="pathway">
    <text evidence="1 5">Protein modification; protein neddylation.</text>
</comment>
<accession>A0A7I8VUJ1</accession>
<comment type="caution">
    <text evidence="7">The sequence shown here is derived from an EMBL/GenBank/DDBJ whole genome shotgun (WGS) entry which is preliminary data.</text>
</comment>
<organism evidence="7 8">
    <name type="scientific">Dimorphilus gyrociliatus</name>
    <dbReference type="NCBI Taxonomy" id="2664684"/>
    <lineage>
        <taxon>Eukaryota</taxon>
        <taxon>Metazoa</taxon>
        <taxon>Spiralia</taxon>
        <taxon>Lophotrochozoa</taxon>
        <taxon>Annelida</taxon>
        <taxon>Polychaeta</taxon>
        <taxon>Polychaeta incertae sedis</taxon>
        <taxon>Dinophilidae</taxon>
        <taxon>Dimorphilus</taxon>
    </lineage>
</organism>
<dbReference type="Proteomes" id="UP000549394">
    <property type="component" value="Unassembled WGS sequence"/>
</dbReference>
<reference evidence="7 8" key="1">
    <citation type="submission" date="2020-08" db="EMBL/GenBank/DDBJ databases">
        <authorList>
            <person name="Hejnol A."/>
        </authorList>
    </citation>
    <scope>NUCLEOTIDE SEQUENCE [LARGE SCALE GENOMIC DNA]</scope>
</reference>
<evidence type="ECO:0000313" key="7">
    <source>
        <dbReference type="EMBL" id="CAD5119102.1"/>
    </source>
</evidence>
<protein>
    <recommendedName>
        <fullName evidence="3 5">NEDD8-activating enzyme E1 regulatory subunit</fullName>
    </recommendedName>
</protein>
<dbReference type="InterPro" id="IPR045886">
    <property type="entry name" value="ThiF/MoeB/HesA"/>
</dbReference>
<comment type="similarity">
    <text evidence="2 5">Belongs to the ubiquitin-activating E1 family. ULA1 subfamily.</text>
</comment>
<evidence type="ECO:0000313" key="8">
    <source>
        <dbReference type="Proteomes" id="UP000549394"/>
    </source>
</evidence>
<dbReference type="SUPFAM" id="SSF69572">
    <property type="entry name" value="Activating enzymes of the ubiquitin-like proteins"/>
    <property type="match status" value="1"/>
</dbReference>
<dbReference type="GO" id="GO:0019781">
    <property type="term" value="F:NEDD8 activating enzyme activity"/>
    <property type="evidence" value="ECO:0007669"/>
    <property type="project" value="UniProtKB-UniRule"/>
</dbReference>
<dbReference type="CDD" id="cd01493">
    <property type="entry name" value="APPBP1_RUB"/>
    <property type="match status" value="1"/>
</dbReference>
<dbReference type="OrthoDB" id="1708823at2759"/>
<dbReference type="GO" id="GO:0005737">
    <property type="term" value="C:cytoplasm"/>
    <property type="evidence" value="ECO:0007669"/>
    <property type="project" value="TreeGrafter"/>
</dbReference>
<sequence length="536" mass="61172">MSGSISPSKPVDKSNKYDRQLRLWGDQGQSKLEKARICLINATATGTEILKNLILPGIGSFTIVDGHKVSGEDVGNNFFLEKSAIGKNRGQVACELLQELNDDVLANYVDENVEDLFQVNAKFFSTFSVVIATDLNERTLLQISSYLWSCKVPFLHCVSYGFIGYMRIAMPVHTVIESHPDNALDDLRLDRPFKEFRDLCDACDLGKMNVKEHSHIPWLIVVYKYLEIWKNKNNGNIPKTYQEKQAFKKLIRSGILLNKDGNPEMEENFDEAIRNVNTALSATKMPDDVKHIFEDPECINIVNKSEPFWILVRAVKEFVKSEGEGFLPLRGVIPDMTSDSDSFIRLQQVYRNKASKDVEAVNKHLQNVVSNLSIPCIISEAEIRNFCKNAAFLRVLRYRSISEEYNSPSTIFLRQMAQRVEDEDDDLVYYVLLRAVSRYYLCYSNYPGIYEVEDDIMNLKSCVTRLLQQWKITCSIKDDLIHEFCRYGACEMHSIAAYMGGCAAQEAIKLITGQYVPFNNTFIYNAMKQTSVTVEL</sequence>
<dbReference type="PANTHER" id="PTHR10953">
    <property type="entry name" value="UBIQUITIN-ACTIVATING ENZYME E1"/>
    <property type="match status" value="1"/>
</dbReference>
<dbReference type="InterPro" id="IPR035985">
    <property type="entry name" value="Ubiquitin-activating_enz"/>
</dbReference>
<dbReference type="GO" id="GO:0045116">
    <property type="term" value="P:protein neddylation"/>
    <property type="evidence" value="ECO:0007669"/>
    <property type="project" value="UniProtKB-UniRule"/>
</dbReference>
<feature type="domain" description="THIF-type NAD/FAD binding fold" evidence="6">
    <location>
        <begin position="17"/>
        <end position="530"/>
    </location>
</feature>
<evidence type="ECO:0000256" key="4">
    <source>
        <dbReference type="ARBA" id="ARBA00022786"/>
    </source>
</evidence>
<evidence type="ECO:0000256" key="3">
    <source>
        <dbReference type="ARBA" id="ARBA00015407"/>
    </source>
</evidence>
<gene>
    <name evidence="7" type="ORF">DGYR_LOCUS7387</name>
</gene>
<dbReference type="EMBL" id="CAJFCJ010000009">
    <property type="protein sequence ID" value="CAD5119102.1"/>
    <property type="molecule type" value="Genomic_DNA"/>
</dbReference>
<dbReference type="AlphaFoldDB" id="A0A7I8VUJ1"/>
<dbReference type="PANTHER" id="PTHR10953:SF29">
    <property type="entry name" value="NEDD8-ACTIVATING ENZYME E1 REGULATORY SUBUNIT"/>
    <property type="match status" value="1"/>
</dbReference>
<evidence type="ECO:0000256" key="2">
    <source>
        <dbReference type="ARBA" id="ARBA00006868"/>
    </source>
</evidence>
<dbReference type="Gene3D" id="3.40.50.720">
    <property type="entry name" value="NAD(P)-binding Rossmann-like Domain"/>
    <property type="match status" value="2"/>
</dbReference>
<keyword evidence="8" id="KW-1185">Reference proteome</keyword>
<name>A0A7I8VUJ1_9ANNE</name>
<dbReference type="UniPathway" id="UPA00885"/>
<dbReference type="PIRSF" id="PIRSF039099">
    <property type="entry name" value="APP-BP1"/>
    <property type="match status" value="1"/>
</dbReference>
<dbReference type="FunFam" id="3.40.50.720:FF:000187">
    <property type="entry name" value="NEDD8-activating enzyme E1 regulatory subunit"/>
    <property type="match status" value="1"/>
</dbReference>
<dbReference type="Pfam" id="PF00899">
    <property type="entry name" value="ThiF"/>
    <property type="match status" value="1"/>
</dbReference>
<evidence type="ECO:0000256" key="1">
    <source>
        <dbReference type="ARBA" id="ARBA00005032"/>
    </source>
</evidence>